<keyword evidence="2" id="KW-0812">Transmembrane</keyword>
<keyword evidence="2" id="KW-0472">Membrane</keyword>
<evidence type="ECO:0000256" key="1">
    <source>
        <dbReference type="SAM" id="MobiDB-lite"/>
    </source>
</evidence>
<feature type="compositionally biased region" description="Basic and acidic residues" evidence="1">
    <location>
        <begin position="83"/>
        <end position="92"/>
    </location>
</feature>
<gene>
    <name evidence="3" type="ORF">ANCCAN_24358</name>
</gene>
<organism evidence="3 4">
    <name type="scientific">Ancylostoma caninum</name>
    <name type="common">Dog hookworm</name>
    <dbReference type="NCBI Taxonomy" id="29170"/>
    <lineage>
        <taxon>Eukaryota</taxon>
        <taxon>Metazoa</taxon>
        <taxon>Ecdysozoa</taxon>
        <taxon>Nematoda</taxon>
        <taxon>Chromadorea</taxon>
        <taxon>Rhabditida</taxon>
        <taxon>Rhabditina</taxon>
        <taxon>Rhabditomorpha</taxon>
        <taxon>Strongyloidea</taxon>
        <taxon>Ancylostomatidae</taxon>
        <taxon>Ancylostomatinae</taxon>
        <taxon>Ancylostoma</taxon>
    </lineage>
</organism>
<comment type="caution">
    <text evidence="3">The sequence shown here is derived from an EMBL/GenBank/DDBJ whole genome shotgun (WGS) entry which is preliminary data.</text>
</comment>
<name>A0A368FE84_ANCCA</name>
<accession>A0A368FE84</accession>
<feature type="transmembrane region" description="Helical" evidence="2">
    <location>
        <begin position="23"/>
        <end position="43"/>
    </location>
</feature>
<evidence type="ECO:0000313" key="3">
    <source>
        <dbReference type="EMBL" id="RCN29878.1"/>
    </source>
</evidence>
<proteinExistence type="predicted"/>
<reference evidence="3 4" key="1">
    <citation type="submission" date="2014-10" db="EMBL/GenBank/DDBJ databases">
        <title>Draft genome of the hookworm Ancylostoma caninum.</title>
        <authorList>
            <person name="Mitreva M."/>
        </authorList>
    </citation>
    <scope>NUCLEOTIDE SEQUENCE [LARGE SCALE GENOMIC DNA]</scope>
    <source>
        <strain evidence="3 4">Baltimore</strain>
    </source>
</reference>
<keyword evidence="4" id="KW-1185">Reference proteome</keyword>
<protein>
    <submittedName>
        <fullName evidence="3">Uncharacterized protein</fullName>
    </submittedName>
</protein>
<dbReference type="Proteomes" id="UP000252519">
    <property type="component" value="Unassembled WGS sequence"/>
</dbReference>
<evidence type="ECO:0000256" key="2">
    <source>
        <dbReference type="SAM" id="Phobius"/>
    </source>
</evidence>
<feature type="region of interest" description="Disordered" evidence="1">
    <location>
        <begin position="64"/>
        <end position="144"/>
    </location>
</feature>
<sequence length="144" mass="15756">DEIRGDDTSPYGHFRSLVASYNLPIALLLISAVLYFLAAYTFVRDNNKFKEYMGVLEPAKTTPKLSAEGEVVPQGVAGTETPKQLEKPKLSAEGETVPQAAADTETPKEVEIPKLSAEDEVVPQVVVDNQTPKEVEKPEKPEET</sequence>
<evidence type="ECO:0000313" key="4">
    <source>
        <dbReference type="Proteomes" id="UP000252519"/>
    </source>
</evidence>
<dbReference type="STRING" id="29170.A0A368FE84"/>
<feature type="non-terminal residue" evidence="3">
    <location>
        <position position="1"/>
    </location>
</feature>
<dbReference type="EMBL" id="JOJR01001745">
    <property type="protein sequence ID" value="RCN29878.1"/>
    <property type="molecule type" value="Genomic_DNA"/>
</dbReference>
<dbReference type="AlphaFoldDB" id="A0A368FE84"/>
<dbReference type="OrthoDB" id="6770063at2759"/>
<feature type="compositionally biased region" description="Basic and acidic residues" evidence="1">
    <location>
        <begin position="131"/>
        <end position="144"/>
    </location>
</feature>
<keyword evidence="2" id="KW-1133">Transmembrane helix</keyword>